<sequence>MVIPNLFPKRAGVLAFYERLHAAGLIYRAQEAPTTEAFVKGFVAALPTPRNLIETMCLLFTGSVPNNLVESSLLISHEGITVSMNAWNPNSGVRDPENEHVVIRQRAGVNVSTG</sequence>
<evidence type="ECO:0000313" key="2">
    <source>
        <dbReference type="Proteomes" id="UP000030678"/>
    </source>
</evidence>
<gene>
    <name evidence="1" type="ORF">G647_02241</name>
</gene>
<evidence type="ECO:0000313" key="1">
    <source>
        <dbReference type="EMBL" id="ETI25468.1"/>
    </source>
</evidence>
<dbReference type="VEuPathDB" id="FungiDB:G647_02241"/>
<protein>
    <submittedName>
        <fullName evidence="1">Uncharacterized protein</fullName>
    </submittedName>
</protein>
<dbReference type="AlphaFoldDB" id="V9DGM7"/>
<dbReference type="HOGENOM" id="CLU_2120826_0_0_1"/>
<organism evidence="1 2">
    <name type="scientific">Cladophialophora carrionii CBS 160.54</name>
    <dbReference type="NCBI Taxonomy" id="1279043"/>
    <lineage>
        <taxon>Eukaryota</taxon>
        <taxon>Fungi</taxon>
        <taxon>Dikarya</taxon>
        <taxon>Ascomycota</taxon>
        <taxon>Pezizomycotina</taxon>
        <taxon>Eurotiomycetes</taxon>
        <taxon>Chaetothyriomycetidae</taxon>
        <taxon>Chaetothyriales</taxon>
        <taxon>Herpotrichiellaceae</taxon>
        <taxon>Cladophialophora</taxon>
    </lineage>
</organism>
<name>V9DGM7_9EURO</name>
<dbReference type="GeneID" id="19980734"/>
<dbReference type="EMBL" id="KB822703">
    <property type="protein sequence ID" value="ETI25468.1"/>
    <property type="molecule type" value="Genomic_DNA"/>
</dbReference>
<accession>V9DGM7</accession>
<proteinExistence type="predicted"/>
<dbReference type="Proteomes" id="UP000030678">
    <property type="component" value="Unassembled WGS sequence"/>
</dbReference>
<dbReference type="RefSeq" id="XP_008724813.1">
    <property type="nucleotide sequence ID" value="XM_008726591.1"/>
</dbReference>
<reference evidence="1 2" key="1">
    <citation type="submission" date="2013-03" db="EMBL/GenBank/DDBJ databases">
        <title>The Genome Sequence of Cladophialophora carrionii CBS 160.54.</title>
        <authorList>
            <consortium name="The Broad Institute Genomics Platform"/>
            <person name="Cuomo C."/>
            <person name="de Hoog S."/>
            <person name="Gorbushina A."/>
            <person name="Walker B."/>
            <person name="Young S.K."/>
            <person name="Zeng Q."/>
            <person name="Gargeya S."/>
            <person name="Fitzgerald M."/>
            <person name="Haas B."/>
            <person name="Abouelleil A."/>
            <person name="Allen A.W."/>
            <person name="Alvarado L."/>
            <person name="Arachchi H.M."/>
            <person name="Berlin A.M."/>
            <person name="Chapman S.B."/>
            <person name="Gainer-Dewar J."/>
            <person name="Goldberg J."/>
            <person name="Griggs A."/>
            <person name="Gujja S."/>
            <person name="Hansen M."/>
            <person name="Howarth C."/>
            <person name="Imamovic A."/>
            <person name="Ireland A."/>
            <person name="Larimer J."/>
            <person name="McCowan C."/>
            <person name="Murphy C."/>
            <person name="Pearson M."/>
            <person name="Poon T.W."/>
            <person name="Priest M."/>
            <person name="Roberts A."/>
            <person name="Saif S."/>
            <person name="Shea T."/>
            <person name="Sisk P."/>
            <person name="Sykes S."/>
            <person name="Wortman J."/>
            <person name="Nusbaum C."/>
            <person name="Birren B."/>
        </authorList>
    </citation>
    <scope>NUCLEOTIDE SEQUENCE [LARGE SCALE GENOMIC DNA]</scope>
    <source>
        <strain evidence="1 2">CBS 160.54</strain>
    </source>
</reference>